<dbReference type="Gene3D" id="4.10.1080.10">
    <property type="entry name" value="TSP type-3 repeat"/>
    <property type="match status" value="1"/>
</dbReference>
<evidence type="ECO:0000256" key="1">
    <source>
        <dbReference type="SAM" id="MobiDB-lite"/>
    </source>
</evidence>
<name>A0A6I2MK56_9FLAO</name>
<feature type="compositionally biased region" description="Acidic residues" evidence="1">
    <location>
        <begin position="145"/>
        <end position="165"/>
    </location>
</feature>
<dbReference type="PROSITE" id="PS51257">
    <property type="entry name" value="PROKAR_LIPOPROTEIN"/>
    <property type="match status" value="1"/>
</dbReference>
<keyword evidence="3" id="KW-1185">Reference proteome</keyword>
<accession>A0A6I2MK56</accession>
<evidence type="ECO:0000313" key="3">
    <source>
        <dbReference type="Proteomes" id="UP000443153"/>
    </source>
</evidence>
<proteinExistence type="predicted"/>
<dbReference type="GO" id="GO:0005509">
    <property type="term" value="F:calcium ion binding"/>
    <property type="evidence" value="ECO:0007669"/>
    <property type="project" value="InterPro"/>
</dbReference>
<reference evidence="2 3" key="1">
    <citation type="submission" date="2019-11" db="EMBL/GenBank/DDBJ databases">
        <title>Maribacter lutea sp. nov., a marine bacterium isolated from intertidal sand.</title>
        <authorList>
            <person name="Liu A."/>
        </authorList>
    </citation>
    <scope>NUCLEOTIDE SEQUENCE [LARGE SCALE GENOMIC DNA]</scope>
    <source>
        <strain evidence="2 3">RZ05</strain>
    </source>
</reference>
<feature type="region of interest" description="Disordered" evidence="1">
    <location>
        <begin position="145"/>
        <end position="194"/>
    </location>
</feature>
<sequence length="625" mass="69391">MSFLKRIEFPMLLGILIVFAGVSCEDEITTIGSEVIGGQAFTTDKAEFDVFAYNKKVSAVKANRLPIYQLGTYDDVIYGKTEACITSQLVLSRANPSFGTYSQVTEDNSDTDDLVSTIPEMEVIDSVYLYIPYLKNPQGDSDNDGVLDVFDIDPEDSASDTDGDGLTDIQESSGGTDPLNPDSDGDGVNDADDDSTLLNNYAKKVDIDSIYVNGGMYDRDVETSFRFKVERSTYFLRDLDPEADFQEAQEYFSSQQFSPNFVSDVLYEGEYEIDDEQFLLLQEDDEDTDDDESEIFTRLDPGIRVPLDNTFFQENILDKEGGTELLSQANFNEFIRGIHLSVESISQDVMLMLDLSSASVTMYYHYNKVDTNSTSDDTSDDEVYEEQGEFVFSLANLNTAGNSVNTFQNETYPVNISDVLDTGENAERIYVKGGAGTYTELKLFAEVEAEAQAIIDQIKSNNWIINEANLVFYVDQEAIGSQGGIIEPARLYLHNLDEQTSLINTFTELNDFESLALFGAYLNYDGVIEKSSDGTGEKYTIRITDFINDLIVRDEDNATLGLTSTPSIDIDVLNVFSNAMFEDGSEIEIPAVSTLSPLGTVLHGATDGNGDKKLKLEIFYTETDN</sequence>
<comment type="caution">
    <text evidence="2">The sequence shown here is derived from an EMBL/GenBank/DDBJ whole genome shotgun (WGS) entry which is preliminary data.</text>
</comment>
<dbReference type="RefSeq" id="WP_154363242.1">
    <property type="nucleotide sequence ID" value="NZ_WKJH01000001.1"/>
</dbReference>
<dbReference type="Pfam" id="PF14092">
    <property type="entry name" value="DUF4270"/>
    <property type="match status" value="1"/>
</dbReference>
<organism evidence="2 3">
    <name type="scientific">Maribacter luteus</name>
    <dbReference type="NCBI Taxonomy" id="2594478"/>
    <lineage>
        <taxon>Bacteria</taxon>
        <taxon>Pseudomonadati</taxon>
        <taxon>Bacteroidota</taxon>
        <taxon>Flavobacteriia</taxon>
        <taxon>Flavobacteriales</taxon>
        <taxon>Flavobacteriaceae</taxon>
        <taxon>Maribacter</taxon>
    </lineage>
</organism>
<dbReference type="AlphaFoldDB" id="A0A6I2MK56"/>
<evidence type="ECO:0000313" key="2">
    <source>
        <dbReference type="EMBL" id="MRX62940.1"/>
    </source>
</evidence>
<dbReference type="InterPro" id="IPR025366">
    <property type="entry name" value="DUF4270"/>
</dbReference>
<gene>
    <name evidence="2" type="ORF">GJ691_02050</name>
</gene>
<dbReference type="InterPro" id="IPR028974">
    <property type="entry name" value="TSP_type-3_rpt"/>
</dbReference>
<protein>
    <submittedName>
        <fullName evidence="2">DUF4270 family protein</fullName>
    </submittedName>
</protein>
<dbReference type="OrthoDB" id="1466062at2"/>
<feature type="compositionally biased region" description="Acidic residues" evidence="1">
    <location>
        <begin position="183"/>
        <end position="194"/>
    </location>
</feature>
<dbReference type="EMBL" id="WKJH01000001">
    <property type="protein sequence ID" value="MRX62940.1"/>
    <property type="molecule type" value="Genomic_DNA"/>
</dbReference>
<dbReference type="Proteomes" id="UP000443153">
    <property type="component" value="Unassembled WGS sequence"/>
</dbReference>